<dbReference type="EMBL" id="LAVV01013727">
    <property type="protein sequence ID" value="KNZ45354.1"/>
    <property type="molecule type" value="Genomic_DNA"/>
</dbReference>
<feature type="region of interest" description="Disordered" evidence="9">
    <location>
        <begin position="1"/>
        <end position="44"/>
    </location>
</feature>
<dbReference type="OrthoDB" id="258143at2759"/>
<keyword evidence="7 8" id="KW-0464">Manganese</keyword>
<dbReference type="InterPro" id="IPR049132">
    <property type="entry name" value="FAN1-like_euk"/>
</dbReference>
<keyword evidence="3 8" id="KW-0540">Nuclease</keyword>
<comment type="caution">
    <text evidence="11">The sequence shown here is derived from an EMBL/GenBank/DDBJ whole genome shotgun (WGS) entry which is preliminary data.</text>
</comment>
<feature type="region of interest" description="Disordered" evidence="9">
    <location>
        <begin position="85"/>
        <end position="109"/>
    </location>
</feature>
<feature type="domain" description="VRR-NUC" evidence="10">
    <location>
        <begin position="1039"/>
        <end position="1154"/>
    </location>
</feature>
<keyword evidence="12" id="KW-1185">Reference proteome</keyword>
<evidence type="ECO:0000256" key="5">
    <source>
        <dbReference type="ARBA" id="ARBA00022801"/>
    </source>
</evidence>
<comment type="catalytic activity">
    <reaction evidence="1 8">
        <text>Hydrolytically removes 5'-nucleotides successively from the 3'-hydroxy termini of 3'-hydroxy-terminated oligonucleotides.</text>
        <dbReference type="EC" id="3.1.4.1"/>
    </reaction>
</comment>
<dbReference type="Pfam" id="PF21315">
    <property type="entry name" value="FAN1_HTH"/>
    <property type="match status" value="1"/>
</dbReference>
<comment type="cofactor">
    <cofactor evidence="8">
        <name>Mg(2+)</name>
        <dbReference type="ChEBI" id="CHEBI:18420"/>
    </cofactor>
    <cofactor evidence="8">
        <name>Mn(2+)</name>
        <dbReference type="ChEBI" id="CHEBI:29035"/>
    </cofactor>
</comment>
<comment type="subcellular location">
    <subcellularLocation>
        <location evidence="8">Nucleus</location>
    </subcellularLocation>
</comment>
<dbReference type="Proteomes" id="UP000037035">
    <property type="component" value="Unassembled WGS sequence"/>
</dbReference>
<dbReference type="AlphaFoldDB" id="A0A0L6U9Z5"/>
<dbReference type="GO" id="GO:0004528">
    <property type="term" value="F:phosphodiesterase I activity"/>
    <property type="evidence" value="ECO:0007669"/>
    <property type="project" value="UniProtKB-EC"/>
</dbReference>
<comment type="function">
    <text evidence="8">Nuclease required for the repair of DNA interstrand cross-links (ICL). Acts as a 5'-3' exonuclease that anchors at a cut end of DNA and cleaves DNA successively at every third nucleotide, allowing to excise an ICL from one strand through flanking incisions.</text>
</comment>
<keyword evidence="8" id="KW-0227">DNA damage</keyword>
<evidence type="ECO:0000313" key="11">
    <source>
        <dbReference type="EMBL" id="KNZ45354.1"/>
    </source>
</evidence>
<dbReference type="GO" id="GO:0046872">
    <property type="term" value="F:metal ion binding"/>
    <property type="evidence" value="ECO:0007669"/>
    <property type="project" value="UniProtKB-KW"/>
</dbReference>
<dbReference type="CDD" id="cd22326">
    <property type="entry name" value="FAN1-like"/>
    <property type="match status" value="1"/>
</dbReference>
<feature type="compositionally biased region" description="Polar residues" evidence="9">
    <location>
        <begin position="1"/>
        <end position="12"/>
    </location>
</feature>
<reference evidence="11 12" key="1">
    <citation type="submission" date="2015-08" db="EMBL/GenBank/DDBJ databases">
        <title>Next Generation Sequencing and Analysis of the Genome of Puccinia sorghi L Schw, the Causal Agent of Maize Common Rust.</title>
        <authorList>
            <person name="Rochi L."/>
            <person name="Burguener G."/>
            <person name="Darino M."/>
            <person name="Turjanski A."/>
            <person name="Kreff E."/>
            <person name="Dieguez M.J."/>
            <person name="Sacco F."/>
        </authorList>
    </citation>
    <scope>NUCLEOTIDE SEQUENCE [LARGE SCALE GENOMIC DNA]</scope>
    <source>
        <strain evidence="11 12">RO10H11247</strain>
    </source>
</reference>
<protein>
    <recommendedName>
        <fullName evidence="8">Fanconi-associated nuclease</fullName>
        <ecNumber evidence="8">3.1.4.1</ecNumber>
    </recommendedName>
</protein>
<dbReference type="STRING" id="27349.A0A0L6U9Z5"/>
<keyword evidence="5 8" id="KW-0378">Hydrolase</keyword>
<dbReference type="Pfam" id="PF21170">
    <property type="entry name" value="FAN1_TPR"/>
    <property type="match status" value="1"/>
</dbReference>
<dbReference type="InterPro" id="IPR011856">
    <property type="entry name" value="tRNA_endonuc-like_dom_sf"/>
</dbReference>
<evidence type="ECO:0000256" key="2">
    <source>
        <dbReference type="ARBA" id="ARBA00005533"/>
    </source>
</evidence>
<sequence>MSSPQHHNIQLDSSESESSEEHSSSLANNNRKKKRRTHRKTNDRFLISAHQWTPIVGAPVPKPTTTNHQDINNNTSKLVFQPTSITLSPKSQPSHDRAHHHTSDLESPEPILLSPQEKVTLYVDCFEEMLNTVLKHEAFLFLHSELKILSSWQALPRSSKYLFVRLFMRKHENWFRLDKLSNYAADIGDIQEACVPLCQLVHELLAMIPPRLDPPTPQDFPYYVEGTGDIHQDNDHDSHVQLNPLFKSSPPLIPTTFHQINPPFNASAGILDDIQYPDQHPPTHLLEQLISSSHHDKLDQLNLHQTPWEEMKDIPSPDQKPDIYLTDFINSSPPGRIAQLDQPENRGHAIGDVEYTGPPEPRMASCTELFQHNSPPSIPTNVNQLTPSFEGFKSVDGHPVATLDELLQCHSHEPAVTFEQPYDDDLIRDLELAVQSHPVSTHLAQPCLPLQPLHDPANVPHSPCDSIKTDSPIIPQLDRLKHKTDKQTQDVKIWPQTANFLPDNQAFSVRRDVDLPQLGSLPYDVFDSHASLDLPPIPQPVDIRRLTRPPDLISPRMSPRRSVSVESEEDPELRSFASMTSDQQIFLNTDDLFACMSLDELKGLAKKLKANFHTTKDMIILGIKAATCNQSTLYGAPSTTKGKQRRQLSLKFTKNGLKESQILSLNLKILKIIGPAIKLRPKVCELFKRLHLIFYRSTTISEKTMTASMLAKMKLRNYPSYQVIRTNSIFDSREQLMKYEEALSLEKDFDELLVNERKPWNEDEQGRARRQEAKTLRLKKALDVFESAWLRWQQTVMEEDDRLEQLQLCQELDERDYDALNYYKKRFHQGWPLTRILQKGLAVLARFKEYEREVQVLEALIQQRHFRRGKRGQWYDRLALVLMSHLAAKEAANSEQRRMHENSALYTCQHGLSDPDTHQLYRFSLTRRLARLHQTLDGGYHSSPPESLDHPSLVEDWKKAPRTTIHRALASDIREIGLKTRWISPLTHAAISVEEVALEYYTNHDPTWRGVHSETGILKMMPMIEERMGKISELGLAEMTGRLRETYERESVRKTMAVGMSQDCWERYGLAELEEILLCFPVPAFLLIARVFFEDWPIWSAGAPDLCLWNLTERQCKFVEVKGPGDKLSEQQKNWFSLLLRADGILVELCSVKEKDDDD</sequence>
<evidence type="ECO:0000256" key="6">
    <source>
        <dbReference type="ARBA" id="ARBA00022842"/>
    </source>
</evidence>
<dbReference type="VEuPathDB" id="FungiDB:VP01_820g3"/>
<evidence type="ECO:0000259" key="10">
    <source>
        <dbReference type="SMART" id="SM00990"/>
    </source>
</evidence>
<dbReference type="Pfam" id="PF08774">
    <property type="entry name" value="VRR_NUC"/>
    <property type="match status" value="1"/>
</dbReference>
<dbReference type="PANTHER" id="PTHR15749">
    <property type="entry name" value="FANCONI-ASSOCIATED NUCLEASE 1"/>
    <property type="match status" value="1"/>
</dbReference>
<dbReference type="GO" id="GO:0005634">
    <property type="term" value="C:nucleus"/>
    <property type="evidence" value="ECO:0007669"/>
    <property type="project" value="UniProtKB-SubCell"/>
</dbReference>
<name>A0A0L6U9Z5_9BASI</name>
<dbReference type="InterPro" id="IPR049126">
    <property type="entry name" value="FAN1-like_TPR"/>
</dbReference>
<dbReference type="EC" id="3.1.4.1" evidence="8"/>
<evidence type="ECO:0000256" key="1">
    <source>
        <dbReference type="ARBA" id="ARBA00000983"/>
    </source>
</evidence>
<evidence type="ECO:0000256" key="8">
    <source>
        <dbReference type="RuleBase" id="RU365033"/>
    </source>
</evidence>
<organism evidence="11 12">
    <name type="scientific">Puccinia sorghi</name>
    <dbReference type="NCBI Taxonomy" id="27349"/>
    <lineage>
        <taxon>Eukaryota</taxon>
        <taxon>Fungi</taxon>
        <taxon>Dikarya</taxon>
        <taxon>Basidiomycota</taxon>
        <taxon>Pucciniomycotina</taxon>
        <taxon>Pucciniomycetes</taxon>
        <taxon>Pucciniales</taxon>
        <taxon>Pucciniaceae</taxon>
        <taxon>Puccinia</taxon>
    </lineage>
</organism>
<keyword evidence="6 8" id="KW-0460">Magnesium</keyword>
<keyword evidence="8" id="KW-0539">Nucleus</keyword>
<accession>A0A0L6U9Z5</accession>
<keyword evidence="8" id="KW-0234">DNA repair</keyword>
<dbReference type="GO" id="GO:0008409">
    <property type="term" value="F:5'-3' exonuclease activity"/>
    <property type="evidence" value="ECO:0007669"/>
    <property type="project" value="TreeGrafter"/>
</dbReference>
<evidence type="ECO:0000256" key="7">
    <source>
        <dbReference type="ARBA" id="ARBA00023211"/>
    </source>
</evidence>
<gene>
    <name evidence="11" type="ORF">VP01_820g3</name>
</gene>
<feature type="compositionally biased region" description="Low complexity" evidence="9">
    <location>
        <begin position="554"/>
        <end position="565"/>
    </location>
</feature>
<comment type="similarity">
    <text evidence="2 8">Belongs to the FAN1 family.</text>
</comment>
<evidence type="ECO:0000256" key="4">
    <source>
        <dbReference type="ARBA" id="ARBA00022723"/>
    </source>
</evidence>
<dbReference type="InterPro" id="IPR014883">
    <property type="entry name" value="VRR_NUC"/>
</dbReference>
<feature type="compositionally biased region" description="Basic residues" evidence="9">
    <location>
        <begin position="30"/>
        <end position="41"/>
    </location>
</feature>
<feature type="region of interest" description="Disordered" evidence="9">
    <location>
        <begin position="541"/>
        <end position="574"/>
    </location>
</feature>
<proteinExistence type="inferred from homology"/>
<dbReference type="SMART" id="SM00990">
    <property type="entry name" value="VRR_NUC"/>
    <property type="match status" value="1"/>
</dbReference>
<dbReference type="GO" id="GO:0017108">
    <property type="term" value="F:5'-flap endonuclease activity"/>
    <property type="evidence" value="ECO:0007669"/>
    <property type="project" value="TreeGrafter"/>
</dbReference>
<dbReference type="InterPro" id="IPR033315">
    <property type="entry name" value="Fan1-like"/>
</dbReference>
<evidence type="ECO:0000256" key="9">
    <source>
        <dbReference type="SAM" id="MobiDB-lite"/>
    </source>
</evidence>
<dbReference type="InterPro" id="IPR049125">
    <property type="entry name" value="FAN1-like_WH"/>
</dbReference>
<keyword evidence="4 8" id="KW-0479">Metal-binding</keyword>
<feature type="compositionally biased region" description="Basic and acidic residues" evidence="9">
    <location>
        <begin position="93"/>
        <end position="104"/>
    </location>
</feature>
<evidence type="ECO:0000256" key="3">
    <source>
        <dbReference type="ARBA" id="ARBA00022722"/>
    </source>
</evidence>
<dbReference type="Gene3D" id="3.40.1350.10">
    <property type="match status" value="1"/>
</dbReference>
<dbReference type="GO" id="GO:0070336">
    <property type="term" value="F:flap-structured DNA binding"/>
    <property type="evidence" value="ECO:0007669"/>
    <property type="project" value="TreeGrafter"/>
</dbReference>
<dbReference type="GO" id="GO:0036297">
    <property type="term" value="P:interstrand cross-link repair"/>
    <property type="evidence" value="ECO:0007669"/>
    <property type="project" value="InterPro"/>
</dbReference>
<dbReference type="PANTHER" id="PTHR15749:SF4">
    <property type="entry name" value="FANCONI-ASSOCIATED NUCLEASE 1"/>
    <property type="match status" value="1"/>
</dbReference>
<evidence type="ECO:0000313" key="12">
    <source>
        <dbReference type="Proteomes" id="UP000037035"/>
    </source>
</evidence>